<evidence type="ECO:0000256" key="1">
    <source>
        <dbReference type="SAM" id="MobiDB-lite"/>
    </source>
</evidence>
<feature type="region of interest" description="Disordered" evidence="1">
    <location>
        <begin position="187"/>
        <end position="265"/>
    </location>
</feature>
<evidence type="ECO:0000313" key="3">
    <source>
        <dbReference type="Proteomes" id="UP001437256"/>
    </source>
</evidence>
<proteinExistence type="predicted"/>
<feature type="compositionally biased region" description="Low complexity" evidence="1">
    <location>
        <begin position="187"/>
        <end position="204"/>
    </location>
</feature>
<sequence length="332" mass="36733">MYSFQNQDAASQVRDVQIPKPLIEQVTMIRDATYEKAPIYGELARAAKVALDVWVTVASVFNVKPAEKDRVILLLWRAFQKLCVIREYVERRGGTWGIEGNLNQVTSMIEGLHGNLRSVQNLEGWSRDSEMGRWIKEFEDRFGNLCEAVLDGNARSRDPPVQENVPSDGRFLGDYLNLSQVGGRTFNNHFSSSGSRTSTSNHHSYGGQNINSDRRRNQNIGNVRVVTSTTGLDGRAFSQTSTSSVRNGNLRSSTYSESHSSNSYPGSGDQYNFNFSTYPSGFVSVNNMGSGTGGQDNYPGNSGTTYYHNGTMYHHAGTGRQNINHGSRGGNM</sequence>
<keyword evidence="3" id="KW-1185">Reference proteome</keyword>
<feature type="compositionally biased region" description="Low complexity" evidence="1">
    <location>
        <begin position="252"/>
        <end position="265"/>
    </location>
</feature>
<accession>A0ABR2ZHS6</accession>
<reference evidence="2 3" key="1">
    <citation type="submission" date="2024-05" db="EMBL/GenBank/DDBJ databases">
        <title>A draft genome resource for the thread blight pathogen Marasmius tenuissimus strain MS-2.</title>
        <authorList>
            <person name="Yulfo-Soto G.E."/>
            <person name="Baruah I.K."/>
            <person name="Amoako-Attah I."/>
            <person name="Bukari Y."/>
            <person name="Meinhardt L.W."/>
            <person name="Bailey B.A."/>
            <person name="Cohen S.P."/>
        </authorList>
    </citation>
    <scope>NUCLEOTIDE SEQUENCE [LARGE SCALE GENOMIC DNA]</scope>
    <source>
        <strain evidence="2 3">MS-2</strain>
    </source>
</reference>
<dbReference type="EMBL" id="JBBXMP010000144">
    <property type="protein sequence ID" value="KAL0061200.1"/>
    <property type="molecule type" value="Genomic_DNA"/>
</dbReference>
<feature type="compositionally biased region" description="Polar residues" evidence="1">
    <location>
        <begin position="218"/>
        <end position="251"/>
    </location>
</feature>
<organism evidence="2 3">
    <name type="scientific">Marasmius tenuissimus</name>
    <dbReference type="NCBI Taxonomy" id="585030"/>
    <lineage>
        <taxon>Eukaryota</taxon>
        <taxon>Fungi</taxon>
        <taxon>Dikarya</taxon>
        <taxon>Basidiomycota</taxon>
        <taxon>Agaricomycotina</taxon>
        <taxon>Agaricomycetes</taxon>
        <taxon>Agaricomycetidae</taxon>
        <taxon>Agaricales</taxon>
        <taxon>Marasmiineae</taxon>
        <taxon>Marasmiaceae</taxon>
        <taxon>Marasmius</taxon>
    </lineage>
</organism>
<dbReference type="Proteomes" id="UP001437256">
    <property type="component" value="Unassembled WGS sequence"/>
</dbReference>
<comment type="caution">
    <text evidence="2">The sequence shown here is derived from an EMBL/GenBank/DDBJ whole genome shotgun (WGS) entry which is preliminary data.</text>
</comment>
<protein>
    <submittedName>
        <fullName evidence="2">Uncharacterized protein</fullName>
    </submittedName>
</protein>
<gene>
    <name evidence="2" type="ORF">AAF712_011959</name>
</gene>
<name>A0ABR2ZHS6_9AGAR</name>
<evidence type="ECO:0000313" key="2">
    <source>
        <dbReference type="EMBL" id="KAL0061200.1"/>
    </source>
</evidence>